<dbReference type="PANTHER" id="PTHR11106">
    <property type="entry name" value="GANGLIOSIDE INDUCED DIFFERENTIATION ASSOCIATED PROTEIN 2-RELATED"/>
    <property type="match status" value="1"/>
</dbReference>
<dbReference type="Proteomes" id="UP000199506">
    <property type="component" value="Unassembled WGS sequence"/>
</dbReference>
<sequence length="262" mass="29499">MKINTEEQLDFLINYLINERDELIEVPPNFIEKRNLLRALMNIRMPNEVSSEFLNVQDDFLTAETFNKYLTSVDDIAEVKGKLMLWQGDISTLKVDAIVNAANSKLLGCFVPLHNCIDNVIHSAAGIQLRDECNTIMKIQGKDEEVGKAKITGAYNLPSKYVIHTVGPTIPQGFKPSNYDCESLANCYKSCLEVADYNNLDSIAFCCISTGVFNFPHELASKIAIGTVDEYLKSNETSLKHVIFNVFTDSDYLIYKKELFGD</sequence>
<organism evidence="2 3">
    <name type="scientific">Methanobrevibacter gottschalkii</name>
    <dbReference type="NCBI Taxonomy" id="190974"/>
    <lineage>
        <taxon>Archaea</taxon>
        <taxon>Methanobacteriati</taxon>
        <taxon>Methanobacteriota</taxon>
        <taxon>Methanomada group</taxon>
        <taxon>Methanobacteria</taxon>
        <taxon>Methanobacteriales</taxon>
        <taxon>Methanobacteriaceae</taxon>
        <taxon>Methanobrevibacter</taxon>
    </lineage>
</organism>
<dbReference type="Pfam" id="PF01661">
    <property type="entry name" value="Macro"/>
    <property type="match status" value="1"/>
</dbReference>
<dbReference type="EMBL" id="FOAK01000001">
    <property type="protein sequence ID" value="SEK23412.1"/>
    <property type="molecule type" value="Genomic_DNA"/>
</dbReference>
<accession>A0A1H7FG62</accession>
<feature type="domain" description="Macro" evidence="1">
    <location>
        <begin position="70"/>
        <end position="262"/>
    </location>
</feature>
<dbReference type="NCBIfam" id="NF003163">
    <property type="entry name" value="PRK04143.1"/>
    <property type="match status" value="1"/>
</dbReference>
<protein>
    <submittedName>
        <fullName evidence="2">O-acetyl-ADP-ribose deacetylase (Regulator of RNase III), contains Macro domain</fullName>
    </submittedName>
</protein>
<dbReference type="SUPFAM" id="SSF52949">
    <property type="entry name" value="Macro domain-like"/>
    <property type="match status" value="1"/>
</dbReference>
<dbReference type="InterPro" id="IPR043472">
    <property type="entry name" value="Macro_dom-like"/>
</dbReference>
<evidence type="ECO:0000259" key="1">
    <source>
        <dbReference type="PROSITE" id="PS51154"/>
    </source>
</evidence>
<proteinExistence type="predicted"/>
<dbReference type="PROSITE" id="PS51154">
    <property type="entry name" value="MACRO"/>
    <property type="match status" value="1"/>
</dbReference>
<dbReference type="CDD" id="cd02908">
    <property type="entry name" value="Macro_OAADPr_deacetylase"/>
    <property type="match status" value="1"/>
</dbReference>
<dbReference type="PANTHER" id="PTHR11106:SF27">
    <property type="entry name" value="MACRO DOMAIN-CONTAINING PROTEIN"/>
    <property type="match status" value="1"/>
</dbReference>
<gene>
    <name evidence="2" type="ORF">SAMN05216439_0640</name>
</gene>
<name>A0A1H7FG62_9EURY</name>
<dbReference type="InterPro" id="IPR002589">
    <property type="entry name" value="Macro_dom"/>
</dbReference>
<dbReference type="STRING" id="190974.SAMN05216439_0640"/>
<evidence type="ECO:0000313" key="3">
    <source>
        <dbReference type="Proteomes" id="UP000199506"/>
    </source>
</evidence>
<reference evidence="2 3" key="1">
    <citation type="submission" date="2016-10" db="EMBL/GenBank/DDBJ databases">
        <authorList>
            <person name="de Groot N.N."/>
        </authorList>
    </citation>
    <scope>NUCLEOTIDE SEQUENCE [LARGE SCALE GENOMIC DNA]</scope>
    <source>
        <strain evidence="2 3">DSM 11978</strain>
    </source>
</reference>
<dbReference type="SMART" id="SM00506">
    <property type="entry name" value="A1pp"/>
    <property type="match status" value="1"/>
</dbReference>
<dbReference type="Gene3D" id="3.40.220.10">
    <property type="entry name" value="Leucine Aminopeptidase, subunit E, domain 1"/>
    <property type="match status" value="1"/>
</dbReference>
<evidence type="ECO:0000313" key="2">
    <source>
        <dbReference type="EMBL" id="SEK23412.1"/>
    </source>
</evidence>
<dbReference type="AlphaFoldDB" id="A0A1H7FG62"/>